<dbReference type="PIR" id="T34030">
    <property type="entry name" value="T34030"/>
</dbReference>
<evidence type="ECO:0000259" key="1">
    <source>
        <dbReference type="PROSITE" id="PS51782"/>
    </source>
</evidence>
<dbReference type="SUPFAM" id="SSF54106">
    <property type="entry name" value="LysM domain"/>
    <property type="match status" value="1"/>
</dbReference>
<dbReference type="SMART" id="SM00257">
    <property type="entry name" value="LysM"/>
    <property type="match status" value="1"/>
</dbReference>
<dbReference type="InParanoid" id="O02055"/>
<dbReference type="CDD" id="cd00118">
    <property type="entry name" value="LysM"/>
    <property type="match status" value="1"/>
</dbReference>
<evidence type="ECO:0000313" key="4">
    <source>
        <dbReference type="WormBase" id="B0041.3"/>
    </source>
</evidence>
<feature type="domain" description="LysM" evidence="1">
    <location>
        <begin position="49"/>
        <end position="93"/>
    </location>
</feature>
<dbReference type="Gene3D" id="3.10.350.10">
    <property type="entry name" value="LysM domain"/>
    <property type="match status" value="1"/>
</dbReference>
<name>O02055_CAEEL</name>
<dbReference type="InterPro" id="IPR045030">
    <property type="entry name" value="LYSM1-4"/>
</dbReference>
<dbReference type="UCSC" id="B0041.3">
    <property type="organism name" value="c. elegans"/>
</dbReference>
<protein>
    <submittedName>
        <fullName evidence="2">LysM domain-containing protein</fullName>
    </submittedName>
</protein>
<dbReference type="PANTHER" id="PTHR20932:SF8">
    <property type="entry name" value="LD22649P"/>
    <property type="match status" value="1"/>
</dbReference>
<dbReference type="CTD" id="172073"/>
<dbReference type="EMBL" id="BX284601">
    <property type="protein sequence ID" value="CCD61248.2"/>
    <property type="molecule type" value="Genomic_DNA"/>
</dbReference>
<dbReference type="WormBase" id="B0041.3">
    <property type="protein sequence ID" value="CE51424"/>
    <property type="gene ID" value="WBGene00015008"/>
    <property type="gene designation" value="lmd-2"/>
</dbReference>
<dbReference type="AlphaFoldDB" id="O02055"/>
<dbReference type="PROSITE" id="PS51782">
    <property type="entry name" value="LYSM"/>
    <property type="match status" value="1"/>
</dbReference>
<dbReference type="HOGENOM" id="CLU_1670931_0_0_1"/>
<reference evidence="2 3" key="1">
    <citation type="journal article" date="1998" name="Science">
        <title>Genome sequence of the nematode C. elegans: a platform for investigating biology.</title>
        <authorList>
            <consortium name="The C. elegans sequencing consortium"/>
            <person name="Sulson J.E."/>
            <person name="Waterston R."/>
        </authorList>
    </citation>
    <scope>NUCLEOTIDE SEQUENCE [LARGE SCALE GENOMIC DNA]</scope>
    <source>
        <strain evidence="2 3">Bristol N2</strain>
    </source>
</reference>
<dbReference type="RefSeq" id="NP_491415.2">
    <property type="nucleotide sequence ID" value="NM_059014.3"/>
</dbReference>
<dbReference type="Pfam" id="PF01476">
    <property type="entry name" value="LysM"/>
    <property type="match status" value="1"/>
</dbReference>
<dbReference type="PRO" id="PR:O02055"/>
<keyword evidence="3" id="KW-1185">Reference proteome</keyword>
<evidence type="ECO:0000313" key="3">
    <source>
        <dbReference type="Proteomes" id="UP000001940"/>
    </source>
</evidence>
<dbReference type="eggNOG" id="KOG2850">
    <property type="taxonomic scope" value="Eukaryota"/>
</dbReference>
<dbReference type="Proteomes" id="UP000001940">
    <property type="component" value="Chromosome I"/>
</dbReference>
<dbReference type="FunCoup" id="O02055">
    <property type="interactions" value="712"/>
</dbReference>
<organism evidence="2 3">
    <name type="scientific">Caenorhabditis elegans</name>
    <dbReference type="NCBI Taxonomy" id="6239"/>
    <lineage>
        <taxon>Eukaryota</taxon>
        <taxon>Metazoa</taxon>
        <taxon>Ecdysozoa</taxon>
        <taxon>Nematoda</taxon>
        <taxon>Chromadorea</taxon>
        <taxon>Rhabditida</taxon>
        <taxon>Rhabditina</taxon>
        <taxon>Rhabditomorpha</taxon>
        <taxon>Rhabditoidea</taxon>
        <taxon>Rhabditidae</taxon>
        <taxon>Peloderinae</taxon>
        <taxon>Caenorhabditis</taxon>
    </lineage>
</organism>
<proteinExistence type="predicted"/>
<dbReference type="AGR" id="WB:WBGene00015008"/>
<dbReference type="STRING" id="6239.B0041.3.1"/>
<dbReference type="GeneID" id="172073"/>
<dbReference type="SMR" id="O02055"/>
<dbReference type="OrthoDB" id="2107166at2759"/>
<dbReference type="PANTHER" id="PTHR20932">
    <property type="entry name" value="LYSM AND PUTATIVE PEPTIDOGLYCAN-BINDING DOMAIN-CONTAINING PROTEIN"/>
    <property type="match status" value="1"/>
</dbReference>
<gene>
    <name evidence="2 4" type="primary">lmd-2</name>
    <name evidence="4" type="ORF">B0041.3</name>
    <name evidence="2" type="ORF">CELE_B0041.3</name>
</gene>
<dbReference type="KEGG" id="cel:CELE_B0041.3"/>
<dbReference type="PaxDb" id="6239-B0041.3"/>
<dbReference type="InterPro" id="IPR018392">
    <property type="entry name" value="LysM"/>
</dbReference>
<accession>O02055</accession>
<dbReference type="Bgee" id="WBGene00015008">
    <property type="expression patterns" value="Expressed in pharyngeal muscle cell (C elegans) and 4 other cell types or tissues"/>
</dbReference>
<sequence>MMTIQPPSSSSATEFCQPDESTFLVGFNRVRRYGTTQSQSSPVTPCSYTIYQVQTDDTLERIALKHNCSVSSLVRANKLWSPSALFMKQFIRIPIFNSQQPNLKPSLQETQCKIVPATTERVDSSREEKSMKDILQRIDRNIKSFRKCDNPSSSAYDHI</sequence>
<dbReference type="InterPro" id="IPR036779">
    <property type="entry name" value="LysM_dom_sf"/>
</dbReference>
<evidence type="ECO:0000313" key="2">
    <source>
        <dbReference type="EMBL" id="CCD61248.2"/>
    </source>
</evidence>